<accession>A0A8J6EE56</accession>
<evidence type="ECO:0000313" key="1">
    <source>
        <dbReference type="EMBL" id="KAG9467507.1"/>
    </source>
</evidence>
<evidence type="ECO:0000313" key="2">
    <source>
        <dbReference type="Proteomes" id="UP000770717"/>
    </source>
</evidence>
<gene>
    <name evidence="1" type="ORF">GDO78_014840</name>
</gene>
<organism evidence="1 2">
    <name type="scientific">Eleutherodactylus coqui</name>
    <name type="common">Puerto Rican coqui</name>
    <dbReference type="NCBI Taxonomy" id="57060"/>
    <lineage>
        <taxon>Eukaryota</taxon>
        <taxon>Metazoa</taxon>
        <taxon>Chordata</taxon>
        <taxon>Craniata</taxon>
        <taxon>Vertebrata</taxon>
        <taxon>Euteleostomi</taxon>
        <taxon>Amphibia</taxon>
        <taxon>Batrachia</taxon>
        <taxon>Anura</taxon>
        <taxon>Neobatrachia</taxon>
        <taxon>Hyloidea</taxon>
        <taxon>Eleutherodactylidae</taxon>
        <taxon>Eleutherodactylinae</taxon>
        <taxon>Eleutherodactylus</taxon>
        <taxon>Eleutherodactylus</taxon>
    </lineage>
</organism>
<comment type="caution">
    <text evidence="1">The sequence shown here is derived from an EMBL/GenBank/DDBJ whole genome shotgun (WGS) entry which is preliminary data.</text>
</comment>
<protein>
    <submittedName>
        <fullName evidence="1">Uncharacterized protein</fullName>
    </submittedName>
</protein>
<proteinExistence type="predicted"/>
<dbReference type="Proteomes" id="UP000770717">
    <property type="component" value="Unassembled WGS sequence"/>
</dbReference>
<sequence>MSNKASAAPEGLALSTPPASICEYYEVARCVALKEYYRAGVYMIYFYYNQIVTIKLYLQYYLQKLTKASFTPALGLIPTSGCVICGV</sequence>
<name>A0A8J6EE56_ELECQ</name>
<dbReference type="AlphaFoldDB" id="A0A8J6EE56"/>
<dbReference type="EMBL" id="WNTK01001345">
    <property type="protein sequence ID" value="KAG9467507.1"/>
    <property type="molecule type" value="Genomic_DNA"/>
</dbReference>
<reference evidence="1" key="1">
    <citation type="thesis" date="2020" institute="ProQuest LLC" country="789 East Eisenhower Parkway, Ann Arbor, MI, USA">
        <title>Comparative Genomics and Chromosome Evolution.</title>
        <authorList>
            <person name="Mudd A.B."/>
        </authorList>
    </citation>
    <scope>NUCLEOTIDE SEQUENCE</scope>
    <source>
        <strain evidence="1">HN-11 Male</strain>
        <tissue evidence="1">Kidney and liver</tissue>
    </source>
</reference>
<keyword evidence="2" id="KW-1185">Reference proteome</keyword>